<reference evidence="1 2" key="1">
    <citation type="journal article" date="2021" name="BMC Genomics">
        <title>Datura genome reveals duplications of psychoactive alkaloid biosynthetic genes and high mutation rate following tissue culture.</title>
        <authorList>
            <person name="Rajewski A."/>
            <person name="Carter-House D."/>
            <person name="Stajich J."/>
            <person name="Litt A."/>
        </authorList>
    </citation>
    <scope>NUCLEOTIDE SEQUENCE [LARGE SCALE GENOMIC DNA]</scope>
    <source>
        <strain evidence="1">AR-01</strain>
    </source>
</reference>
<keyword evidence="2" id="KW-1185">Reference proteome</keyword>
<sequence length="129" mass="14240">MRTVEIGVSTISKKEAMGTMRPKVESSRDCAPTTMRTLNLSPMIDLHVIGTENWSLSISLSNLKEDGSLELLQSVRLAQASKTPTDLLQFGEEPTNIPNVPDVDYTMERMEVPLDITMETDNDPTTACP</sequence>
<evidence type="ECO:0000313" key="1">
    <source>
        <dbReference type="EMBL" id="MCE5166432.1"/>
    </source>
</evidence>
<dbReference type="Proteomes" id="UP000823775">
    <property type="component" value="Unassembled WGS sequence"/>
</dbReference>
<gene>
    <name evidence="1" type="ORF">HAX54_019366</name>
</gene>
<evidence type="ECO:0000313" key="2">
    <source>
        <dbReference type="Proteomes" id="UP000823775"/>
    </source>
</evidence>
<organism evidence="1 2">
    <name type="scientific">Datura stramonium</name>
    <name type="common">Jimsonweed</name>
    <name type="synonym">Common thornapple</name>
    <dbReference type="NCBI Taxonomy" id="4076"/>
    <lineage>
        <taxon>Eukaryota</taxon>
        <taxon>Viridiplantae</taxon>
        <taxon>Streptophyta</taxon>
        <taxon>Embryophyta</taxon>
        <taxon>Tracheophyta</taxon>
        <taxon>Spermatophyta</taxon>
        <taxon>Magnoliopsida</taxon>
        <taxon>eudicotyledons</taxon>
        <taxon>Gunneridae</taxon>
        <taxon>Pentapetalae</taxon>
        <taxon>asterids</taxon>
        <taxon>lamiids</taxon>
        <taxon>Solanales</taxon>
        <taxon>Solanaceae</taxon>
        <taxon>Solanoideae</taxon>
        <taxon>Datureae</taxon>
        <taxon>Datura</taxon>
    </lineage>
</organism>
<comment type="caution">
    <text evidence="1">The sequence shown here is derived from an EMBL/GenBank/DDBJ whole genome shotgun (WGS) entry which is preliminary data.</text>
</comment>
<accession>A0ABS8Y7G5</accession>
<protein>
    <submittedName>
        <fullName evidence="1">Uncharacterized protein</fullName>
    </submittedName>
</protein>
<dbReference type="EMBL" id="JACEIK010023556">
    <property type="protein sequence ID" value="MCE5166432.1"/>
    <property type="molecule type" value="Genomic_DNA"/>
</dbReference>
<name>A0ABS8Y7G5_DATST</name>
<proteinExistence type="predicted"/>